<accession>B2KEE1</accession>
<dbReference type="SMART" id="SM00387">
    <property type="entry name" value="HATPase_c"/>
    <property type="match status" value="1"/>
</dbReference>
<feature type="transmembrane region" description="Helical" evidence="7">
    <location>
        <begin position="256"/>
        <end position="279"/>
    </location>
</feature>
<dbReference type="SUPFAM" id="SSF47384">
    <property type="entry name" value="Homodimeric domain of signal transducing histidine kinase"/>
    <property type="match status" value="1"/>
</dbReference>
<dbReference type="PANTHER" id="PTHR43547">
    <property type="entry name" value="TWO-COMPONENT HISTIDINE KINASE"/>
    <property type="match status" value="1"/>
</dbReference>
<dbReference type="STRING" id="445932.Emin_1337"/>
<keyword evidence="11" id="KW-1185">Reference proteome</keyword>
<dbReference type="CDD" id="cd00082">
    <property type="entry name" value="HisKA"/>
    <property type="match status" value="1"/>
</dbReference>
<organism evidence="10 11">
    <name type="scientific">Elusimicrobium minutum (strain Pei191)</name>
    <dbReference type="NCBI Taxonomy" id="445932"/>
    <lineage>
        <taxon>Bacteria</taxon>
        <taxon>Pseudomonadati</taxon>
        <taxon>Elusimicrobiota</taxon>
        <taxon>Elusimicrobia</taxon>
        <taxon>Elusimicrobiales</taxon>
        <taxon>Elusimicrobiaceae</taxon>
        <taxon>Elusimicrobium</taxon>
    </lineage>
</organism>
<evidence type="ECO:0000259" key="9">
    <source>
        <dbReference type="PROSITE" id="PS50885"/>
    </source>
</evidence>
<evidence type="ECO:0000256" key="5">
    <source>
        <dbReference type="ARBA" id="ARBA00022679"/>
    </source>
</evidence>
<keyword evidence="6" id="KW-0418">Kinase</keyword>
<keyword evidence="5" id="KW-0808">Transferase</keyword>
<dbReference type="EC" id="2.7.13.3" evidence="3"/>
<feature type="domain" description="Histidine kinase" evidence="8">
    <location>
        <begin position="350"/>
        <end position="562"/>
    </location>
</feature>
<dbReference type="InterPro" id="IPR004358">
    <property type="entry name" value="Sig_transdc_His_kin-like_C"/>
</dbReference>
<dbReference type="GO" id="GO:0016020">
    <property type="term" value="C:membrane"/>
    <property type="evidence" value="ECO:0007669"/>
    <property type="project" value="UniProtKB-SubCell"/>
</dbReference>
<reference evidence="10 11" key="1">
    <citation type="journal article" date="2009" name="Appl. Environ. Microbiol.">
        <title>Genomic analysis of 'Elusimicrobium minutum,' the first cultivated representative of the phylum 'Elusimicrobia' (formerly termite group 1).</title>
        <authorList>
            <person name="Herlemann D.P.R."/>
            <person name="Geissinger O."/>
            <person name="Ikeda-Ohtsubo W."/>
            <person name="Kunin V."/>
            <person name="Sun H."/>
            <person name="Lapidus A."/>
            <person name="Hugenholtz P."/>
            <person name="Brune A."/>
        </authorList>
    </citation>
    <scope>NUCLEOTIDE SEQUENCE [LARGE SCALE GENOMIC DNA]</scope>
    <source>
        <strain evidence="10 11">Pei191</strain>
    </source>
</reference>
<dbReference type="CDD" id="cd18774">
    <property type="entry name" value="PDC2_HK_sensor"/>
    <property type="match status" value="1"/>
</dbReference>
<dbReference type="PROSITE" id="PS50109">
    <property type="entry name" value="HIS_KIN"/>
    <property type="match status" value="1"/>
</dbReference>
<evidence type="ECO:0000256" key="3">
    <source>
        <dbReference type="ARBA" id="ARBA00012438"/>
    </source>
</evidence>
<dbReference type="Gene3D" id="1.10.287.130">
    <property type="match status" value="1"/>
</dbReference>
<evidence type="ECO:0000313" key="10">
    <source>
        <dbReference type="EMBL" id="ACC98887.1"/>
    </source>
</evidence>
<feature type="domain" description="HAMP" evidence="9">
    <location>
        <begin position="280"/>
        <end position="333"/>
    </location>
</feature>
<dbReference type="InterPro" id="IPR036890">
    <property type="entry name" value="HATPase_C_sf"/>
</dbReference>
<feature type="transmembrane region" description="Helical" evidence="7">
    <location>
        <begin position="6"/>
        <end position="23"/>
    </location>
</feature>
<gene>
    <name evidence="10" type="ordered locus">Emin_1337</name>
</gene>
<dbReference type="PRINTS" id="PR00344">
    <property type="entry name" value="BCTRLSENSOR"/>
</dbReference>
<dbReference type="Gene3D" id="6.10.340.10">
    <property type="match status" value="1"/>
</dbReference>
<protein>
    <recommendedName>
        <fullName evidence="3">histidine kinase</fullName>
        <ecNumber evidence="3">2.7.13.3</ecNumber>
    </recommendedName>
</protein>
<dbReference type="GO" id="GO:0000155">
    <property type="term" value="F:phosphorelay sensor kinase activity"/>
    <property type="evidence" value="ECO:0007669"/>
    <property type="project" value="InterPro"/>
</dbReference>
<evidence type="ECO:0000256" key="4">
    <source>
        <dbReference type="ARBA" id="ARBA00022553"/>
    </source>
</evidence>
<dbReference type="Pfam" id="PF00512">
    <property type="entry name" value="HisKA"/>
    <property type="match status" value="1"/>
</dbReference>
<evidence type="ECO:0000313" key="11">
    <source>
        <dbReference type="Proteomes" id="UP000001029"/>
    </source>
</evidence>
<dbReference type="CDD" id="cd06225">
    <property type="entry name" value="HAMP"/>
    <property type="match status" value="1"/>
</dbReference>
<dbReference type="InterPro" id="IPR036097">
    <property type="entry name" value="HisK_dim/P_sf"/>
</dbReference>
<evidence type="ECO:0000256" key="2">
    <source>
        <dbReference type="ARBA" id="ARBA00004370"/>
    </source>
</evidence>
<name>B2KEE1_ELUMP</name>
<dbReference type="EMBL" id="CP001055">
    <property type="protein sequence ID" value="ACC98887.1"/>
    <property type="molecule type" value="Genomic_DNA"/>
</dbReference>
<dbReference type="PROSITE" id="PS50885">
    <property type="entry name" value="HAMP"/>
    <property type="match status" value="1"/>
</dbReference>
<evidence type="ECO:0000256" key="6">
    <source>
        <dbReference type="ARBA" id="ARBA00022777"/>
    </source>
</evidence>
<dbReference type="InterPro" id="IPR003660">
    <property type="entry name" value="HAMP_dom"/>
</dbReference>
<evidence type="ECO:0000256" key="7">
    <source>
        <dbReference type="SAM" id="Phobius"/>
    </source>
</evidence>
<proteinExistence type="predicted"/>
<evidence type="ECO:0000259" key="8">
    <source>
        <dbReference type="PROSITE" id="PS50109"/>
    </source>
</evidence>
<comment type="catalytic activity">
    <reaction evidence="1">
        <text>ATP + protein L-histidine = ADP + protein N-phospho-L-histidine.</text>
        <dbReference type="EC" id="2.7.13.3"/>
    </reaction>
</comment>
<dbReference type="Pfam" id="PF02518">
    <property type="entry name" value="HATPase_c"/>
    <property type="match status" value="1"/>
</dbReference>
<dbReference type="HOGENOM" id="CLU_484627_0_0_0"/>
<keyword evidence="7" id="KW-0812">Transmembrane</keyword>
<dbReference type="KEGG" id="emi:Emin_1337"/>
<dbReference type="AlphaFoldDB" id="B2KEE1"/>
<keyword evidence="7" id="KW-0472">Membrane</keyword>
<dbReference type="SMART" id="SM00388">
    <property type="entry name" value="HisKA"/>
    <property type="match status" value="1"/>
</dbReference>
<dbReference type="Gene3D" id="3.30.565.10">
    <property type="entry name" value="Histidine kinase-like ATPase, C-terminal domain"/>
    <property type="match status" value="1"/>
</dbReference>
<dbReference type="FunFam" id="3.30.565.10:FF:000006">
    <property type="entry name" value="Sensor histidine kinase WalK"/>
    <property type="match status" value="1"/>
</dbReference>
<dbReference type="InterPro" id="IPR003661">
    <property type="entry name" value="HisK_dim/P_dom"/>
</dbReference>
<dbReference type="Proteomes" id="UP000001029">
    <property type="component" value="Chromosome"/>
</dbReference>
<dbReference type="SMART" id="SM00304">
    <property type="entry name" value="HAMP"/>
    <property type="match status" value="1"/>
</dbReference>
<dbReference type="SUPFAM" id="SSF158472">
    <property type="entry name" value="HAMP domain-like"/>
    <property type="match status" value="1"/>
</dbReference>
<dbReference type="PANTHER" id="PTHR43547:SF2">
    <property type="entry name" value="HYBRID SIGNAL TRANSDUCTION HISTIDINE KINASE C"/>
    <property type="match status" value="1"/>
</dbReference>
<dbReference type="SUPFAM" id="SSF55874">
    <property type="entry name" value="ATPase domain of HSP90 chaperone/DNA topoisomerase II/histidine kinase"/>
    <property type="match status" value="1"/>
</dbReference>
<keyword evidence="4" id="KW-0597">Phosphoprotein</keyword>
<dbReference type="Pfam" id="PF00672">
    <property type="entry name" value="HAMP"/>
    <property type="match status" value="1"/>
</dbReference>
<keyword evidence="7" id="KW-1133">Transmembrane helix</keyword>
<dbReference type="InterPro" id="IPR005467">
    <property type="entry name" value="His_kinase_dom"/>
</dbReference>
<evidence type="ECO:0000256" key="1">
    <source>
        <dbReference type="ARBA" id="ARBA00000085"/>
    </source>
</evidence>
<comment type="subcellular location">
    <subcellularLocation>
        <location evidence="2">Membrane</location>
    </subcellularLocation>
</comment>
<dbReference type="InterPro" id="IPR003594">
    <property type="entry name" value="HATPase_dom"/>
</dbReference>
<sequence length="562" mass="62681">MFLWVVFIPLIPVSMLVFYYQGYAKNNILETHDNLAKMAASAVTQHIDNITWRMSFTDGLEKIINNKNAVERKLEEVLASNPDFLMLAVLDSEGREKYKVGPKFITDNVGVIDLSSEGTLSEIRKQNRLNVSGFDVHLNLPIAEIIYPLQDGNFLFGIVSFYKLWSRISAQRIGNSGRIYLVHSSGEIFMSSPGEEQAVSPYYLNTAIVSGQPLQKNLKGSNGVNYIGAIEPSPILDAYIAVLQTKDEAFTSINSITAFLIFFILAIALLAYFAAYSFAGSIANPIGELIAGAKRVSKGNFDTPVLKDKEWGEFNSLINSFNTMMKDLKDYRDLQIKQQVSEMKEFVFKAVAHDLRAPVFGLQGYVELLQSGKISEEEAKNYIGIMKESLENLSSLLENILDVSKLEAGMLKPEKKTFDAAQMIEKCVNLLNPSAKEKGIYLTVHIESNKEAFGDEKLLERVITNLLSNAIKFTDKGSVTVTYKTDEKYSVFEVEDSGKGIAENELEQIFKKYHQTDNSVKGYGLGLAISREIINSHGGAIKAQKTKNNEHGALIEFKIPFN</sequence>